<dbReference type="EMBL" id="HACA01030185">
    <property type="protein sequence ID" value="CDW47546.1"/>
    <property type="molecule type" value="Transcribed_RNA"/>
</dbReference>
<feature type="transmembrane region" description="Helical" evidence="1">
    <location>
        <begin position="52"/>
        <end position="73"/>
    </location>
</feature>
<reference evidence="2" key="1">
    <citation type="submission" date="2014-05" db="EMBL/GenBank/DDBJ databases">
        <authorList>
            <person name="Chronopoulou M."/>
        </authorList>
    </citation>
    <scope>NUCLEOTIDE SEQUENCE</scope>
    <source>
        <tissue evidence="2">Whole organism</tissue>
    </source>
</reference>
<accession>A0A0K2VC92</accession>
<keyword evidence="1" id="KW-0472">Membrane</keyword>
<evidence type="ECO:0000313" key="2">
    <source>
        <dbReference type="EMBL" id="CDW47546.1"/>
    </source>
</evidence>
<sequence length="102" mass="11724">MMKEMVLVVVVAAAGVQGRLLLQRDGDFLNVHQSVEVSNKFWNGIEGYTEFLLWYIEASGFLLQMNALFFLALPLAQEGHWFDPHDAFYNEQRLLYSSPFGH</sequence>
<keyword evidence="1" id="KW-0812">Transmembrane</keyword>
<name>A0A0K2VC92_LEPSM</name>
<evidence type="ECO:0000256" key="1">
    <source>
        <dbReference type="SAM" id="Phobius"/>
    </source>
</evidence>
<keyword evidence="1" id="KW-1133">Transmembrane helix</keyword>
<protein>
    <submittedName>
        <fullName evidence="2">Uncharacterized protein</fullName>
    </submittedName>
</protein>
<organism evidence="2">
    <name type="scientific">Lepeophtheirus salmonis</name>
    <name type="common">Salmon louse</name>
    <name type="synonym">Caligus salmonis</name>
    <dbReference type="NCBI Taxonomy" id="72036"/>
    <lineage>
        <taxon>Eukaryota</taxon>
        <taxon>Metazoa</taxon>
        <taxon>Ecdysozoa</taxon>
        <taxon>Arthropoda</taxon>
        <taxon>Crustacea</taxon>
        <taxon>Multicrustacea</taxon>
        <taxon>Hexanauplia</taxon>
        <taxon>Copepoda</taxon>
        <taxon>Siphonostomatoida</taxon>
        <taxon>Caligidae</taxon>
        <taxon>Lepeophtheirus</taxon>
    </lineage>
</organism>
<proteinExistence type="predicted"/>
<dbReference type="AlphaFoldDB" id="A0A0K2VC92"/>